<evidence type="ECO:0000256" key="2">
    <source>
        <dbReference type="ARBA" id="ARBA00023015"/>
    </source>
</evidence>
<dbReference type="Gene3D" id="2.40.330.10">
    <property type="entry name" value="DNA-binding pseudobarrel domain"/>
    <property type="match status" value="2"/>
</dbReference>
<evidence type="ECO:0000256" key="1">
    <source>
        <dbReference type="ARBA" id="ARBA00004123"/>
    </source>
</evidence>
<evidence type="ECO:0000313" key="9">
    <source>
        <dbReference type="Proteomes" id="UP000283530"/>
    </source>
</evidence>
<feature type="compositionally biased region" description="Low complexity" evidence="6">
    <location>
        <begin position="204"/>
        <end position="219"/>
    </location>
</feature>
<dbReference type="OrthoDB" id="1688597at2759"/>
<name>A0A3S3NS90_9MAGN</name>
<dbReference type="EMBL" id="QPKB01000001">
    <property type="protein sequence ID" value="RWR74204.1"/>
    <property type="molecule type" value="Genomic_DNA"/>
</dbReference>
<accession>A0A3S3NS90</accession>
<dbReference type="SMART" id="SM01019">
    <property type="entry name" value="B3"/>
    <property type="match status" value="2"/>
</dbReference>
<evidence type="ECO:0000256" key="5">
    <source>
        <dbReference type="ARBA" id="ARBA00023242"/>
    </source>
</evidence>
<dbReference type="PANTHER" id="PTHR31920">
    <property type="entry name" value="B3 DOMAIN-CONTAINING"/>
    <property type="match status" value="1"/>
</dbReference>
<feature type="domain" description="TF-B3" evidence="7">
    <location>
        <begin position="16"/>
        <end position="109"/>
    </location>
</feature>
<evidence type="ECO:0000313" key="8">
    <source>
        <dbReference type="EMBL" id="RWR74204.1"/>
    </source>
</evidence>
<evidence type="ECO:0000256" key="6">
    <source>
        <dbReference type="SAM" id="MobiDB-lite"/>
    </source>
</evidence>
<feature type="compositionally biased region" description="Basic and acidic residues" evidence="6">
    <location>
        <begin position="184"/>
        <end position="202"/>
    </location>
</feature>
<dbReference type="SUPFAM" id="SSF101936">
    <property type="entry name" value="DNA-binding pseudobarrel domain"/>
    <property type="match status" value="2"/>
</dbReference>
<dbReference type="InterPro" id="IPR015300">
    <property type="entry name" value="DNA-bd_pseudobarrel_sf"/>
</dbReference>
<keyword evidence="5" id="KW-0539">Nucleus</keyword>
<keyword evidence="4" id="KW-0804">Transcription</keyword>
<protein>
    <submittedName>
        <fullName evidence="8">B3 domain-containing protein</fullName>
    </submittedName>
</protein>
<feature type="domain" description="TF-B3" evidence="7">
    <location>
        <begin position="366"/>
        <end position="462"/>
    </location>
</feature>
<dbReference type="STRING" id="337451.A0A3S3NS90"/>
<dbReference type="GO" id="GO:0005634">
    <property type="term" value="C:nucleus"/>
    <property type="evidence" value="ECO:0007669"/>
    <property type="project" value="UniProtKB-SubCell"/>
</dbReference>
<comment type="caution">
    <text evidence="8">The sequence shown here is derived from an EMBL/GenBank/DDBJ whole genome shotgun (WGS) entry which is preliminary data.</text>
</comment>
<dbReference type="Proteomes" id="UP000283530">
    <property type="component" value="Unassembled WGS sequence"/>
</dbReference>
<keyword evidence="2" id="KW-0805">Transcription regulation</keyword>
<dbReference type="CDD" id="cd10017">
    <property type="entry name" value="B3_DNA"/>
    <property type="match status" value="2"/>
</dbReference>
<reference evidence="8 9" key="1">
    <citation type="journal article" date="2019" name="Nat. Plants">
        <title>Stout camphor tree genome fills gaps in understanding of flowering plant genome evolution.</title>
        <authorList>
            <person name="Chaw S.M."/>
            <person name="Liu Y.C."/>
            <person name="Wu Y.W."/>
            <person name="Wang H.Y."/>
            <person name="Lin C.I."/>
            <person name="Wu C.S."/>
            <person name="Ke H.M."/>
            <person name="Chang L.Y."/>
            <person name="Hsu C.Y."/>
            <person name="Yang H.T."/>
            <person name="Sudianto E."/>
            <person name="Hsu M.H."/>
            <person name="Wu K.P."/>
            <person name="Wang L.N."/>
            <person name="Leebens-Mack J.H."/>
            <person name="Tsai I.J."/>
        </authorList>
    </citation>
    <scope>NUCLEOTIDE SEQUENCE [LARGE SCALE GENOMIC DNA]</scope>
    <source>
        <strain evidence="9">cv. Chaw 1501</strain>
        <tissue evidence="8">Young leaves</tissue>
    </source>
</reference>
<evidence type="ECO:0000259" key="7">
    <source>
        <dbReference type="PROSITE" id="PS50863"/>
    </source>
</evidence>
<feature type="region of interest" description="Disordered" evidence="6">
    <location>
        <begin position="183"/>
        <end position="288"/>
    </location>
</feature>
<dbReference type="PROSITE" id="PS50863">
    <property type="entry name" value="B3"/>
    <property type="match status" value="2"/>
</dbReference>
<dbReference type="InterPro" id="IPR003340">
    <property type="entry name" value="B3_DNA-bd"/>
</dbReference>
<comment type="subcellular location">
    <subcellularLocation>
        <location evidence="1">Nucleus</location>
    </subcellularLocation>
</comment>
<dbReference type="AlphaFoldDB" id="A0A3S3NS90"/>
<sequence length="480" mass="54814">MRKVPDNPQQFPAKRPPFFFKILFPSYLHELPIPRRFIQKFREELSDVALLKGPSGRVWRVELKETDGIVCFLKGWKEFVDSHSLSIGYLLVFRYDGNSQFNVLIFDRSACEKEYPYATENDEESCSNNGSCSPEKKSDDSVEIVGVSKIENRVPQKTKRGYKYMPRVLRSSLRLQSNAMKMKLNSETKSKANNENKRKDTSEELLSQSESRQSKSQKSVGSESLRRVESPDHLLLQQERGSNKFIQPNGKNLMESIHKNVSDCSKEKTPSEPTPVASENESTECYVPSSGEKISVKIEIQESEPDGLSSSSEDVNYFQEPKEGVMPRKRRACRKFIMSSRGPLAAERKQKALIEATKFNSDNPFFMVVITASHLRNGPRMQVPTNFAEKHFTGRERYICLESSDGRKWSVGCLYRPRRALFLSGGWSAFLFDNNIGGGDVCAFELVNRKGNVLKVTVYPGDEVLPLNQLSQKWNRRRQT</sequence>
<feature type="region of interest" description="Disordered" evidence="6">
    <location>
        <begin position="119"/>
        <end position="138"/>
    </location>
</feature>
<keyword evidence="3" id="KW-0238">DNA-binding</keyword>
<evidence type="ECO:0000256" key="4">
    <source>
        <dbReference type="ARBA" id="ARBA00023163"/>
    </source>
</evidence>
<evidence type="ECO:0000256" key="3">
    <source>
        <dbReference type="ARBA" id="ARBA00023125"/>
    </source>
</evidence>
<dbReference type="Pfam" id="PF02362">
    <property type="entry name" value="B3"/>
    <property type="match status" value="2"/>
</dbReference>
<proteinExistence type="predicted"/>
<dbReference type="InterPro" id="IPR050655">
    <property type="entry name" value="Plant_B3_domain"/>
</dbReference>
<gene>
    <name evidence="8" type="ORF">CKAN_00252300</name>
</gene>
<keyword evidence="9" id="KW-1185">Reference proteome</keyword>
<organism evidence="8 9">
    <name type="scientific">Cinnamomum micranthum f. kanehirae</name>
    <dbReference type="NCBI Taxonomy" id="337451"/>
    <lineage>
        <taxon>Eukaryota</taxon>
        <taxon>Viridiplantae</taxon>
        <taxon>Streptophyta</taxon>
        <taxon>Embryophyta</taxon>
        <taxon>Tracheophyta</taxon>
        <taxon>Spermatophyta</taxon>
        <taxon>Magnoliopsida</taxon>
        <taxon>Magnoliidae</taxon>
        <taxon>Laurales</taxon>
        <taxon>Lauraceae</taxon>
        <taxon>Cinnamomum</taxon>
    </lineage>
</organism>
<dbReference type="PANTHER" id="PTHR31920:SF37">
    <property type="entry name" value="B3 DOMAIN-CONTAINING TRANSCRIPTION FACTOR VRN1"/>
    <property type="match status" value="1"/>
</dbReference>
<feature type="compositionally biased region" description="Basic and acidic residues" evidence="6">
    <location>
        <begin position="256"/>
        <end position="270"/>
    </location>
</feature>
<dbReference type="GO" id="GO:0003677">
    <property type="term" value="F:DNA binding"/>
    <property type="evidence" value="ECO:0007669"/>
    <property type="project" value="UniProtKB-KW"/>
</dbReference>